<name>A0A1A9VBW5_GLOAU</name>
<feature type="transmembrane region" description="Helical" evidence="1">
    <location>
        <begin position="20"/>
        <end position="42"/>
    </location>
</feature>
<evidence type="ECO:0000313" key="3">
    <source>
        <dbReference type="Proteomes" id="UP000078200"/>
    </source>
</evidence>
<reference evidence="2" key="1">
    <citation type="submission" date="2020-05" db="UniProtKB">
        <authorList>
            <consortium name="EnsemblMetazoa"/>
        </authorList>
    </citation>
    <scope>IDENTIFICATION</scope>
    <source>
        <strain evidence="2">TTRI</strain>
    </source>
</reference>
<dbReference type="VEuPathDB" id="VectorBase:GAUT032307"/>
<keyword evidence="1" id="KW-0812">Transmembrane</keyword>
<evidence type="ECO:0000256" key="1">
    <source>
        <dbReference type="SAM" id="Phobius"/>
    </source>
</evidence>
<protein>
    <submittedName>
        <fullName evidence="2">Uncharacterized protein</fullName>
    </submittedName>
</protein>
<feature type="transmembrane region" description="Helical" evidence="1">
    <location>
        <begin position="71"/>
        <end position="91"/>
    </location>
</feature>
<sequence length="215" mass="24814">MDVEKFREIFVNYCTENIGYSGLFSLIIRIGLATFYLTVAHIEQDVFRMIYNQRELICIKFFENSQVIEEILVYGSVTMVSDYFMGALGLFPLYRLYNDPFCIGYNIFMSAILLRSGIYAKIYVQDCGLPYLRVIIDASDLLIALGALHLIPCLGTFALLRKGEHVIWLNRLLRCFMVPPKEGFWWTLPSKSYWFTPPSNEIIKVTIIGKAQKSL</sequence>
<proteinExistence type="predicted"/>
<dbReference type="EnsemblMetazoa" id="GAUT032307-RA">
    <property type="protein sequence ID" value="GAUT032307-PA"/>
    <property type="gene ID" value="GAUT032307"/>
</dbReference>
<keyword evidence="1" id="KW-0472">Membrane</keyword>
<keyword evidence="1" id="KW-1133">Transmembrane helix</keyword>
<evidence type="ECO:0000313" key="2">
    <source>
        <dbReference type="EnsemblMetazoa" id="GAUT032307-PA"/>
    </source>
</evidence>
<dbReference type="AlphaFoldDB" id="A0A1A9VBW5"/>
<dbReference type="Proteomes" id="UP000078200">
    <property type="component" value="Unassembled WGS sequence"/>
</dbReference>
<accession>A0A1A9VBW5</accession>
<feature type="transmembrane region" description="Helical" evidence="1">
    <location>
        <begin position="142"/>
        <end position="160"/>
    </location>
</feature>
<feature type="transmembrane region" description="Helical" evidence="1">
    <location>
        <begin position="103"/>
        <end position="122"/>
    </location>
</feature>
<keyword evidence="3" id="KW-1185">Reference proteome</keyword>
<organism evidence="2 3">
    <name type="scientific">Glossina austeni</name>
    <name type="common">Savannah tsetse fly</name>
    <dbReference type="NCBI Taxonomy" id="7395"/>
    <lineage>
        <taxon>Eukaryota</taxon>
        <taxon>Metazoa</taxon>
        <taxon>Ecdysozoa</taxon>
        <taxon>Arthropoda</taxon>
        <taxon>Hexapoda</taxon>
        <taxon>Insecta</taxon>
        <taxon>Pterygota</taxon>
        <taxon>Neoptera</taxon>
        <taxon>Endopterygota</taxon>
        <taxon>Diptera</taxon>
        <taxon>Brachycera</taxon>
        <taxon>Muscomorpha</taxon>
        <taxon>Hippoboscoidea</taxon>
        <taxon>Glossinidae</taxon>
        <taxon>Glossina</taxon>
    </lineage>
</organism>